<accession>A0ABT9XV67</accession>
<keyword evidence="2" id="KW-1185">Reference proteome</keyword>
<dbReference type="Proteomes" id="UP001224122">
    <property type="component" value="Unassembled WGS sequence"/>
</dbReference>
<sequence length="46" mass="5510">MKNIDHYPKSIKKAIRYIKQDATKEQLEEIRQLIENAIKLRSLKVD</sequence>
<evidence type="ECO:0000313" key="1">
    <source>
        <dbReference type="EMBL" id="MDQ0198792.1"/>
    </source>
</evidence>
<dbReference type="EMBL" id="JAUSTW010000003">
    <property type="protein sequence ID" value="MDQ0198792.1"/>
    <property type="molecule type" value="Genomic_DNA"/>
</dbReference>
<name>A0ABT9XV67_9BACI</name>
<dbReference type="RefSeq" id="WP_307407045.1">
    <property type="nucleotide sequence ID" value="NZ_JAUSTW010000003.1"/>
</dbReference>
<protein>
    <submittedName>
        <fullName evidence="1">Uncharacterized protein</fullName>
    </submittedName>
</protein>
<comment type="caution">
    <text evidence="1">The sequence shown here is derived from an EMBL/GenBank/DDBJ whole genome shotgun (WGS) entry which is preliminary data.</text>
</comment>
<evidence type="ECO:0000313" key="2">
    <source>
        <dbReference type="Proteomes" id="UP001224122"/>
    </source>
</evidence>
<organism evidence="1 2">
    <name type="scientific">Neobacillus ginsengisoli</name>
    <dbReference type="NCBI Taxonomy" id="904295"/>
    <lineage>
        <taxon>Bacteria</taxon>
        <taxon>Bacillati</taxon>
        <taxon>Bacillota</taxon>
        <taxon>Bacilli</taxon>
        <taxon>Bacillales</taxon>
        <taxon>Bacillaceae</taxon>
        <taxon>Neobacillus</taxon>
    </lineage>
</organism>
<reference evidence="1 2" key="1">
    <citation type="submission" date="2023-07" db="EMBL/GenBank/DDBJ databases">
        <title>Genomic Encyclopedia of Type Strains, Phase IV (KMG-IV): sequencing the most valuable type-strain genomes for metagenomic binning, comparative biology and taxonomic classification.</title>
        <authorList>
            <person name="Goeker M."/>
        </authorList>
    </citation>
    <scope>NUCLEOTIDE SEQUENCE [LARGE SCALE GENOMIC DNA]</scope>
    <source>
        <strain evidence="1 2">DSM 27594</strain>
    </source>
</reference>
<gene>
    <name evidence="1" type="ORF">J2S10_001950</name>
</gene>
<proteinExistence type="predicted"/>